<dbReference type="GO" id="GO:0005634">
    <property type="term" value="C:nucleus"/>
    <property type="evidence" value="ECO:0007669"/>
    <property type="project" value="TreeGrafter"/>
</dbReference>
<dbReference type="PANTHER" id="PTHR10694">
    <property type="entry name" value="LYSINE-SPECIFIC DEMETHYLASE"/>
    <property type="match status" value="1"/>
</dbReference>
<reference evidence="2 3" key="1">
    <citation type="journal article" date="2019" name="Mol. Biol. Evol.">
        <title>Blast fungal genomes show frequent chromosomal changes, gene gains and losses, and effector gene turnover.</title>
        <authorList>
            <person name="Gomez Luciano L.B."/>
            <person name="Jason Tsai I."/>
            <person name="Chuma I."/>
            <person name="Tosa Y."/>
            <person name="Chen Y.H."/>
            <person name="Li J.Y."/>
            <person name="Li M.Y."/>
            <person name="Jade Lu M.Y."/>
            <person name="Nakayashiki H."/>
            <person name="Li W.H."/>
        </authorList>
    </citation>
    <scope>NUCLEOTIDE SEQUENCE [LARGE SCALE GENOMIC DNA]</scope>
    <source>
        <strain evidence="2">MZ5-1-6</strain>
    </source>
</reference>
<dbReference type="Gene3D" id="2.60.120.650">
    <property type="entry name" value="Cupin"/>
    <property type="match status" value="1"/>
</dbReference>
<feature type="domain" description="JmjC" evidence="1">
    <location>
        <begin position="156"/>
        <end position="358"/>
    </location>
</feature>
<proteinExistence type="predicted"/>
<dbReference type="SMART" id="SM00558">
    <property type="entry name" value="JmjC"/>
    <property type="match status" value="1"/>
</dbReference>
<dbReference type="InterPro" id="IPR003347">
    <property type="entry name" value="JmjC_dom"/>
</dbReference>
<protein>
    <recommendedName>
        <fullName evidence="1">JmjC domain-containing protein</fullName>
    </recommendedName>
</protein>
<dbReference type="EMBL" id="CP034209">
    <property type="protein sequence ID" value="QBZ65258.1"/>
    <property type="molecule type" value="Genomic_DNA"/>
</dbReference>
<dbReference type="AlphaFoldDB" id="A0A4V1C810"/>
<dbReference type="PANTHER" id="PTHR10694:SF7">
    <property type="entry name" value="[HISTONE H3]-TRIMETHYL-L-LYSINE(9) DEMETHYLASE"/>
    <property type="match status" value="1"/>
</dbReference>
<dbReference type="GO" id="GO:0051864">
    <property type="term" value="F:histone H3K36 demethylase activity"/>
    <property type="evidence" value="ECO:0007669"/>
    <property type="project" value="TreeGrafter"/>
</dbReference>
<dbReference type="GO" id="GO:0032454">
    <property type="term" value="F:histone H3K9 demethylase activity"/>
    <property type="evidence" value="ECO:0007669"/>
    <property type="project" value="TreeGrafter"/>
</dbReference>
<dbReference type="SUPFAM" id="SSF51197">
    <property type="entry name" value="Clavaminate synthase-like"/>
    <property type="match status" value="1"/>
</dbReference>
<dbReference type="GO" id="GO:0010468">
    <property type="term" value="P:regulation of gene expression"/>
    <property type="evidence" value="ECO:0007669"/>
    <property type="project" value="TreeGrafter"/>
</dbReference>
<dbReference type="GO" id="GO:0000785">
    <property type="term" value="C:chromatin"/>
    <property type="evidence" value="ECO:0007669"/>
    <property type="project" value="TreeGrafter"/>
</dbReference>
<evidence type="ECO:0000313" key="3">
    <source>
        <dbReference type="Proteomes" id="UP000294847"/>
    </source>
</evidence>
<name>A0A4V1C810_PYROR</name>
<sequence>METQDSSPQSQRASVLPDGLQDIKHSWEFQGFDDHSTNVLVLHPTSTQIQDSTFPKRFIEAAGLLGAEASGVFKIAIPADLADSPPYQLPSGSSYNHKTANERYRSYRRQGLKATGFVRLHDGRRNAKTARKAETPVRQVAAWARPPPQAEADNAAQLLDMWNQLRTPTTRLAAGTMRYIVDVPLETPEDRRRAGVPERSVIWPLAGNHLDEYAPIPGLCYPYKYEGTALAPFTWHVEDVGLISLNHLFQGVKVWFCIPRADRLAAEEVFRSAPMTATAAIPHHEQFMRHNATLDGHAALRRAGVRVVPVVQRAGEIVATLPEAYHSGFSAGYTVCEAVDFADRPLQVGEDRAWCTLACSPCPMNHFTFRRRSAEVHVETGEGLNGAELDGRKRARSGDDGVGGLIGQKRGRMGVEVVG</sequence>
<dbReference type="Pfam" id="PF02373">
    <property type="entry name" value="JmjC"/>
    <property type="match status" value="1"/>
</dbReference>
<evidence type="ECO:0000313" key="2">
    <source>
        <dbReference type="EMBL" id="QBZ65258.1"/>
    </source>
</evidence>
<gene>
    <name evidence="2" type="ORF">PoMZ_06965</name>
</gene>
<accession>A0A4V1C810</accession>
<dbReference type="Proteomes" id="UP000294847">
    <property type="component" value="Chromosome 6"/>
</dbReference>
<dbReference type="PROSITE" id="PS51184">
    <property type="entry name" value="JMJC"/>
    <property type="match status" value="1"/>
</dbReference>
<organism evidence="2 3">
    <name type="scientific">Pyricularia oryzae</name>
    <name type="common">Rice blast fungus</name>
    <name type="synonym">Magnaporthe oryzae</name>
    <dbReference type="NCBI Taxonomy" id="318829"/>
    <lineage>
        <taxon>Eukaryota</taxon>
        <taxon>Fungi</taxon>
        <taxon>Dikarya</taxon>
        <taxon>Ascomycota</taxon>
        <taxon>Pezizomycotina</taxon>
        <taxon>Sordariomycetes</taxon>
        <taxon>Sordariomycetidae</taxon>
        <taxon>Magnaporthales</taxon>
        <taxon>Pyriculariaceae</taxon>
        <taxon>Pyricularia</taxon>
    </lineage>
</organism>
<evidence type="ECO:0000259" key="1">
    <source>
        <dbReference type="PROSITE" id="PS51184"/>
    </source>
</evidence>